<dbReference type="GO" id="GO:0016020">
    <property type="term" value="C:membrane"/>
    <property type="evidence" value="ECO:0007669"/>
    <property type="project" value="UniProtKB-SubCell"/>
</dbReference>
<feature type="region of interest" description="Disordered" evidence="8">
    <location>
        <begin position="475"/>
        <end position="504"/>
    </location>
</feature>
<dbReference type="Pfam" id="PF00005">
    <property type="entry name" value="ABC_tran"/>
    <property type="match status" value="2"/>
</dbReference>
<feature type="transmembrane region" description="Helical" evidence="9">
    <location>
        <begin position="823"/>
        <end position="848"/>
    </location>
</feature>
<feature type="domain" description="ABC transmembrane type-1" evidence="11">
    <location>
        <begin position="790"/>
        <end position="1063"/>
    </location>
</feature>
<keyword evidence="6 9" id="KW-1133">Transmembrane helix</keyword>
<dbReference type="CDD" id="cd18597">
    <property type="entry name" value="ABC_6TM_YOR1_D1_like"/>
    <property type="match status" value="1"/>
</dbReference>
<evidence type="ECO:0000256" key="3">
    <source>
        <dbReference type="ARBA" id="ARBA00022692"/>
    </source>
</evidence>
<evidence type="ECO:0000256" key="4">
    <source>
        <dbReference type="ARBA" id="ARBA00022741"/>
    </source>
</evidence>
<dbReference type="Gene3D" id="1.20.1560.10">
    <property type="entry name" value="ABC transporter type 1, transmembrane domain"/>
    <property type="match status" value="2"/>
</dbReference>
<keyword evidence="4" id="KW-0547">Nucleotide-binding</keyword>
<feature type="transmembrane region" description="Helical" evidence="9">
    <location>
        <begin position="787"/>
        <end position="811"/>
    </location>
</feature>
<evidence type="ECO:0000256" key="6">
    <source>
        <dbReference type="ARBA" id="ARBA00022989"/>
    </source>
</evidence>
<evidence type="ECO:0000256" key="7">
    <source>
        <dbReference type="ARBA" id="ARBA00023136"/>
    </source>
</evidence>
<feature type="domain" description="ABC transporter" evidence="10">
    <location>
        <begin position="502"/>
        <end position="726"/>
    </location>
</feature>
<feature type="transmembrane region" description="Helical" evidence="9">
    <location>
        <begin position="921"/>
        <end position="940"/>
    </location>
</feature>
<dbReference type="PANTHER" id="PTHR24223">
    <property type="entry name" value="ATP-BINDING CASSETTE SUB-FAMILY C"/>
    <property type="match status" value="1"/>
</dbReference>
<dbReference type="FunFam" id="3.40.50.300:FF:001958">
    <property type="entry name" value="ATP binding cassette subfamily C member 11"/>
    <property type="match status" value="1"/>
</dbReference>
<dbReference type="AlphaFoldDB" id="A0A2B7Y5L2"/>
<dbReference type="EMBL" id="PDNA01000074">
    <property type="protein sequence ID" value="PGH16379.1"/>
    <property type="molecule type" value="Genomic_DNA"/>
</dbReference>
<feature type="transmembrane region" description="Helical" evidence="9">
    <location>
        <begin position="333"/>
        <end position="354"/>
    </location>
</feature>
<feature type="transmembrane region" description="Helical" evidence="9">
    <location>
        <begin position="303"/>
        <end position="327"/>
    </location>
</feature>
<dbReference type="InterPro" id="IPR017871">
    <property type="entry name" value="ABC_transporter-like_CS"/>
</dbReference>
<keyword evidence="13" id="KW-1185">Reference proteome</keyword>
<sequence length="1244" mass="138754">MSCEALKSSNGQIFSGKDGPRDSTSDDSLYPKLNVCGGNEKDETTKAVLPQDSTAGHPPAKDRKRWYRRLNPLRWGGIPPLPEQRQVSPEYGASWYNQITFNWMTPVMRVGYQRPLELNDIWLVNLDRGIDLLAERFQKAFQRRIEMNAHNPLLASLHETFQAEFWLGGICGLVAAICQTMIPFTLRYLLQEIARTSNGGISIGRALGYVLAITTMQLIQSLGTNQFLYRGNMVGAQLRGVLITTLFEKSLTISSKARAGSMPETEEASGTTSTRRAPGDEEGWPNGRVMNMMSTDTSRLERACWLFHLIWVGPLTIIMTLIILLVIMTYSALAGFSLLFLSLPPFILAMKALVQRRRDINHVTDARVSLNQEIIKSVRFVKFYGWESAFLEALQKLRKQEIVMVQKFSLLVSDIVHVVKDSLHFPTNGSSSTYRCMGIIRPSPGLSHGRRSEEQVRFRPRVILCHPVEDASFTWEKSPPLNPRQRESPSVETGKEKRNPEPRRLSLTYANSIHPLEPFILPNVNLSIGRSELVAIIGAVGSGKSSLLSALAGEMRQIGGRVSMGATTAFCPQSAWIQNASVKENILFGKDMDPDFYRRVVQCCALEPDLAMLPAGDETEIGERGINLSGGQKQRLNIARAVYFDSDIILMDDPLSAVDAHVGRHIFDNTIRGRLKNKCRILVTHRLNILSRCDRIVWMEDGYIKALDTFESLMETDVGFRELMASTTQEARSDETIAQAQTASASPDGQNSEPASLMQEEERSASSVKWEVYLAYIRASGSVFNGVIPFILLAVAQGSNIVTGLWLSYWAENKFALSRNGYIGIYAGLAVIQALLLFSFQFSISMLATAASRTMLGKAMARVLRAPMSFFDTTPLGRIINRFSKDVDTTDNNLADAIRMYFFTLATILGVFILVVSFFHYFAIALATLSLVFLYAASYYRASARQMKRYEAVLRSSMFARFGEGLAGTASIRAYGMQNHFISVLRKHIDNMHSAYYLTFSKQRWLNAYLDVISNLLVLTTGILMVMLRHVVSPSVSGLLFSYLLVIVPLIQNLVRQLAEVENAMNATERIHYYGTGLEEEESASFKPMEVPNSWPEMGKIEFENVSMRYRDGLPLVLNGLNLTVASGERIGIVGRTGAGKSSIMSALFRLTELASGRIHIDGVDIAKISANNLRSRLSIIPQDPTLFCGTIRSNLDPFNEHSDLKLWDALRQTGLVQQTGTNGSLRIHLDSTVEEEGHNFSHG</sequence>
<dbReference type="OrthoDB" id="6500128at2759"/>
<dbReference type="InterPro" id="IPR011527">
    <property type="entry name" value="ABC1_TM_dom"/>
</dbReference>
<dbReference type="InterPro" id="IPR050173">
    <property type="entry name" value="ABC_transporter_C-like"/>
</dbReference>
<keyword evidence="3 9" id="KW-0812">Transmembrane</keyword>
<dbReference type="FunFam" id="1.20.1560.10:FF:000010">
    <property type="entry name" value="Multidrug resistance-associated ABC transporter"/>
    <property type="match status" value="1"/>
</dbReference>
<comment type="subcellular location">
    <subcellularLocation>
        <location evidence="1">Membrane</location>
        <topology evidence="1">Multi-pass membrane protein</topology>
    </subcellularLocation>
</comment>
<dbReference type="InterPro" id="IPR027417">
    <property type="entry name" value="P-loop_NTPase"/>
</dbReference>
<dbReference type="GO" id="GO:0016887">
    <property type="term" value="F:ATP hydrolysis activity"/>
    <property type="evidence" value="ECO:0007669"/>
    <property type="project" value="InterPro"/>
</dbReference>
<evidence type="ECO:0000256" key="1">
    <source>
        <dbReference type="ARBA" id="ARBA00004141"/>
    </source>
</evidence>
<keyword evidence="2" id="KW-0813">Transport</keyword>
<organism evidence="12 13">
    <name type="scientific">Polytolypa hystricis (strain UAMH7299)</name>
    <dbReference type="NCBI Taxonomy" id="1447883"/>
    <lineage>
        <taxon>Eukaryota</taxon>
        <taxon>Fungi</taxon>
        <taxon>Dikarya</taxon>
        <taxon>Ascomycota</taxon>
        <taxon>Pezizomycotina</taxon>
        <taxon>Eurotiomycetes</taxon>
        <taxon>Eurotiomycetidae</taxon>
        <taxon>Onygenales</taxon>
        <taxon>Onygenales incertae sedis</taxon>
        <taxon>Polytolypa</taxon>
    </lineage>
</organism>
<evidence type="ECO:0000313" key="12">
    <source>
        <dbReference type="EMBL" id="PGH16379.1"/>
    </source>
</evidence>
<accession>A0A2B7Y5L2</accession>
<evidence type="ECO:0000259" key="11">
    <source>
        <dbReference type="PROSITE" id="PS50929"/>
    </source>
</evidence>
<gene>
    <name evidence="12" type="ORF">AJ80_05229</name>
</gene>
<reference evidence="12 13" key="1">
    <citation type="submission" date="2017-10" db="EMBL/GenBank/DDBJ databases">
        <title>Comparative genomics in systemic dimorphic fungi from Ajellomycetaceae.</title>
        <authorList>
            <person name="Munoz J.F."/>
            <person name="Mcewen J.G."/>
            <person name="Clay O.K."/>
            <person name="Cuomo C.A."/>
        </authorList>
    </citation>
    <scope>NUCLEOTIDE SEQUENCE [LARGE SCALE GENOMIC DNA]</scope>
    <source>
        <strain evidence="12 13">UAMH7299</strain>
    </source>
</reference>
<evidence type="ECO:0000313" key="13">
    <source>
        <dbReference type="Proteomes" id="UP000224634"/>
    </source>
</evidence>
<dbReference type="SMART" id="SM00382">
    <property type="entry name" value="AAA"/>
    <property type="match status" value="2"/>
</dbReference>
<keyword evidence="5" id="KW-0067">ATP-binding</keyword>
<dbReference type="CDD" id="cd03250">
    <property type="entry name" value="ABCC_MRP_domain1"/>
    <property type="match status" value="1"/>
</dbReference>
<feature type="transmembrane region" description="Helical" evidence="9">
    <location>
        <begin position="898"/>
        <end position="915"/>
    </location>
</feature>
<evidence type="ECO:0000259" key="10">
    <source>
        <dbReference type="PROSITE" id="PS50893"/>
    </source>
</evidence>
<dbReference type="PROSITE" id="PS50929">
    <property type="entry name" value="ABC_TM1F"/>
    <property type="match status" value="2"/>
</dbReference>
<dbReference type="SUPFAM" id="SSF90123">
    <property type="entry name" value="ABC transporter transmembrane region"/>
    <property type="match status" value="2"/>
</dbReference>
<proteinExistence type="predicted"/>
<dbReference type="InterPro" id="IPR003593">
    <property type="entry name" value="AAA+_ATPase"/>
</dbReference>
<feature type="transmembrane region" description="Helical" evidence="9">
    <location>
        <begin position="1034"/>
        <end position="1055"/>
    </location>
</feature>
<comment type="caution">
    <text evidence="12">The sequence shown here is derived from an EMBL/GenBank/DDBJ whole genome shotgun (WGS) entry which is preliminary data.</text>
</comment>
<dbReference type="PROSITE" id="PS00211">
    <property type="entry name" value="ABC_TRANSPORTER_1"/>
    <property type="match status" value="1"/>
</dbReference>
<dbReference type="SUPFAM" id="SSF52540">
    <property type="entry name" value="P-loop containing nucleoside triphosphate hydrolases"/>
    <property type="match status" value="2"/>
</dbReference>
<feature type="compositionally biased region" description="Polar residues" evidence="8">
    <location>
        <begin position="730"/>
        <end position="754"/>
    </location>
</feature>
<dbReference type="InterPro" id="IPR003439">
    <property type="entry name" value="ABC_transporter-like_ATP-bd"/>
</dbReference>
<dbReference type="STRING" id="1447883.A0A2B7Y5L2"/>
<feature type="compositionally biased region" description="Basic and acidic residues" evidence="8">
    <location>
        <begin position="484"/>
        <end position="504"/>
    </location>
</feature>
<dbReference type="Pfam" id="PF00664">
    <property type="entry name" value="ABC_membrane"/>
    <property type="match status" value="2"/>
</dbReference>
<evidence type="ECO:0000256" key="2">
    <source>
        <dbReference type="ARBA" id="ARBA00022448"/>
    </source>
</evidence>
<keyword evidence="7 9" id="KW-0472">Membrane</keyword>
<evidence type="ECO:0000256" key="8">
    <source>
        <dbReference type="SAM" id="MobiDB-lite"/>
    </source>
</evidence>
<feature type="region of interest" description="Disordered" evidence="8">
    <location>
        <begin position="1"/>
        <end position="63"/>
    </location>
</feature>
<name>A0A2B7Y5L2_POLH7</name>
<dbReference type="PANTHER" id="PTHR24223:SF464">
    <property type="entry name" value="ABC-TYPE TRANSPORTER CICA"/>
    <property type="match status" value="1"/>
</dbReference>
<dbReference type="GO" id="GO:0140359">
    <property type="term" value="F:ABC-type transporter activity"/>
    <property type="evidence" value="ECO:0007669"/>
    <property type="project" value="InterPro"/>
</dbReference>
<dbReference type="CDD" id="cd18606">
    <property type="entry name" value="ABC_6TM_YOR1_D2_like"/>
    <property type="match status" value="1"/>
</dbReference>
<dbReference type="InterPro" id="IPR036640">
    <property type="entry name" value="ABC1_TM_sf"/>
</dbReference>
<feature type="transmembrane region" description="Helical" evidence="9">
    <location>
        <begin position="1008"/>
        <end position="1028"/>
    </location>
</feature>
<evidence type="ECO:0000256" key="5">
    <source>
        <dbReference type="ARBA" id="ARBA00022840"/>
    </source>
</evidence>
<protein>
    <submittedName>
        <fullName evidence="12">Uncharacterized protein</fullName>
    </submittedName>
</protein>
<feature type="domain" description="ABC transmembrane type-1" evidence="11">
    <location>
        <begin position="166"/>
        <end position="413"/>
    </location>
</feature>
<dbReference type="Proteomes" id="UP000224634">
    <property type="component" value="Unassembled WGS sequence"/>
</dbReference>
<evidence type="ECO:0000256" key="9">
    <source>
        <dbReference type="SAM" id="Phobius"/>
    </source>
</evidence>
<dbReference type="PROSITE" id="PS50893">
    <property type="entry name" value="ABC_TRANSPORTER_2"/>
    <property type="match status" value="1"/>
</dbReference>
<dbReference type="Gene3D" id="3.40.50.300">
    <property type="entry name" value="P-loop containing nucleotide triphosphate hydrolases"/>
    <property type="match status" value="2"/>
</dbReference>
<feature type="transmembrane region" description="Helical" evidence="9">
    <location>
        <begin position="165"/>
        <end position="186"/>
    </location>
</feature>
<dbReference type="GO" id="GO:0005524">
    <property type="term" value="F:ATP binding"/>
    <property type="evidence" value="ECO:0007669"/>
    <property type="project" value="UniProtKB-KW"/>
</dbReference>
<feature type="region of interest" description="Disordered" evidence="8">
    <location>
        <begin position="730"/>
        <end position="758"/>
    </location>
</feature>
<dbReference type="FunFam" id="3.40.50.300:FF:000997">
    <property type="entry name" value="Multidrug resistance-associated protein 1"/>
    <property type="match status" value="1"/>
</dbReference>
<feature type="region of interest" description="Disordered" evidence="8">
    <location>
        <begin position="257"/>
        <end position="288"/>
    </location>
</feature>